<feature type="transmembrane region" description="Helical" evidence="1">
    <location>
        <begin position="46"/>
        <end position="74"/>
    </location>
</feature>
<dbReference type="Proteomes" id="UP001141327">
    <property type="component" value="Unassembled WGS sequence"/>
</dbReference>
<feature type="transmembrane region" description="Helical" evidence="1">
    <location>
        <begin position="86"/>
        <end position="108"/>
    </location>
</feature>
<feature type="domain" description="Calcineurin-like phosphoesterase" evidence="2">
    <location>
        <begin position="186"/>
        <end position="375"/>
    </location>
</feature>
<evidence type="ECO:0000313" key="4">
    <source>
        <dbReference type="Proteomes" id="UP001141327"/>
    </source>
</evidence>
<protein>
    <recommendedName>
        <fullName evidence="2">Calcineurin-like phosphoesterase domain-containing protein</fullName>
    </recommendedName>
</protein>
<evidence type="ECO:0000259" key="2">
    <source>
        <dbReference type="Pfam" id="PF00149"/>
    </source>
</evidence>
<dbReference type="Pfam" id="PF00149">
    <property type="entry name" value="Metallophos"/>
    <property type="match status" value="1"/>
</dbReference>
<keyword evidence="1" id="KW-0812">Transmembrane</keyword>
<dbReference type="EMBL" id="JAPMOS010000018">
    <property type="protein sequence ID" value="KAJ4459657.1"/>
    <property type="molecule type" value="Genomic_DNA"/>
</dbReference>
<gene>
    <name evidence="3" type="ORF">PAPYR_4407</name>
</gene>
<dbReference type="PANTHER" id="PTHR31302:SF21">
    <property type="entry name" value="CALCINEURIN-LIKE PHOSPHOESTERASE DOMAIN-CONTAINING PROTEIN"/>
    <property type="match status" value="1"/>
</dbReference>
<keyword evidence="1" id="KW-0472">Membrane</keyword>
<dbReference type="InterPro" id="IPR051158">
    <property type="entry name" value="Metallophosphoesterase_sf"/>
</dbReference>
<keyword evidence="1" id="KW-1133">Transmembrane helix</keyword>
<sequence>MPSWYHFLKTISQSHLQPAGFIRGPSLHQLEHGGQWYFSTTCRLQWLIAPFIFFANLFTVSTPVLLLLELVIVAPIKAASPAAAEFWFPYLQLVPVGLALILGLSWMWSTFRHPFTHCEISTPVPSFLHPANATFAGRALLPTKRRHLAQARRKAPHESDRTALLVSESAPSRPAGSPADPHTAQLRVVHLSDTHMDFLYTPASRLRALCERVVSEAPDLVLLTGDFLTRDTMSPSGVAAFAWAMAPLQALAGRAFACLGNHDAEIERDVVRALESAGVTVLRNRWVTLTLELPLLADGDPSPGRTTRTVHVAGFDFFIPFETVTETLATLRRERQASPARSAHETTLVLLHNPFLFGQLPPQEGVMVFCGHTHGGHFSLQQLGLHRSVLRPDRGPWALGSNLMYVSGCTGIYGWPARVFTPSEQSMLWLTLPAGPSFESPASA</sequence>
<evidence type="ECO:0000313" key="3">
    <source>
        <dbReference type="EMBL" id="KAJ4459657.1"/>
    </source>
</evidence>
<comment type="caution">
    <text evidence="3">The sequence shown here is derived from an EMBL/GenBank/DDBJ whole genome shotgun (WGS) entry which is preliminary data.</text>
</comment>
<evidence type="ECO:0000256" key="1">
    <source>
        <dbReference type="SAM" id="Phobius"/>
    </source>
</evidence>
<dbReference type="PANTHER" id="PTHR31302">
    <property type="entry name" value="TRANSMEMBRANE PROTEIN WITH METALLOPHOSPHOESTERASE DOMAIN-RELATED"/>
    <property type="match status" value="1"/>
</dbReference>
<keyword evidence="4" id="KW-1185">Reference proteome</keyword>
<accession>A0ABQ8UKA7</accession>
<organism evidence="3 4">
    <name type="scientific">Paratrimastix pyriformis</name>
    <dbReference type="NCBI Taxonomy" id="342808"/>
    <lineage>
        <taxon>Eukaryota</taxon>
        <taxon>Metamonada</taxon>
        <taxon>Preaxostyla</taxon>
        <taxon>Paratrimastigidae</taxon>
        <taxon>Paratrimastix</taxon>
    </lineage>
</organism>
<proteinExistence type="predicted"/>
<reference evidence="3" key="1">
    <citation type="journal article" date="2022" name="bioRxiv">
        <title>Genomics of Preaxostyla Flagellates Illuminates Evolutionary Transitions and the Path Towards Mitochondrial Loss.</title>
        <authorList>
            <person name="Novak L.V.F."/>
            <person name="Treitli S.C."/>
            <person name="Pyrih J."/>
            <person name="Halakuc P."/>
            <person name="Pipaliya S.V."/>
            <person name="Vacek V."/>
            <person name="Brzon O."/>
            <person name="Soukal P."/>
            <person name="Eme L."/>
            <person name="Dacks J.B."/>
            <person name="Karnkowska A."/>
            <person name="Elias M."/>
            <person name="Hampl V."/>
        </authorList>
    </citation>
    <scope>NUCLEOTIDE SEQUENCE</scope>
    <source>
        <strain evidence="3">RCP-MX</strain>
    </source>
</reference>
<dbReference type="InterPro" id="IPR029052">
    <property type="entry name" value="Metallo-depent_PP-like"/>
</dbReference>
<name>A0ABQ8UKA7_9EUKA</name>
<dbReference type="SUPFAM" id="SSF56300">
    <property type="entry name" value="Metallo-dependent phosphatases"/>
    <property type="match status" value="1"/>
</dbReference>
<dbReference type="Gene3D" id="3.60.21.10">
    <property type="match status" value="1"/>
</dbReference>
<dbReference type="InterPro" id="IPR004843">
    <property type="entry name" value="Calcineurin-like_PHP"/>
</dbReference>